<dbReference type="Proteomes" id="UP000271256">
    <property type="component" value="Unassembled WGS sequence"/>
</dbReference>
<evidence type="ECO:0000313" key="3">
    <source>
        <dbReference type="Proteomes" id="UP000271256"/>
    </source>
</evidence>
<feature type="region of interest" description="Disordered" evidence="1">
    <location>
        <begin position="1"/>
        <end position="21"/>
    </location>
</feature>
<accession>A0A494X5D8</accession>
<keyword evidence="3" id="KW-1185">Reference proteome</keyword>
<feature type="compositionally biased region" description="Polar residues" evidence="1">
    <location>
        <begin position="11"/>
        <end position="21"/>
    </location>
</feature>
<comment type="caution">
    <text evidence="2">The sequence shown here is derived from an EMBL/GenBank/DDBJ whole genome shotgun (WGS) entry which is preliminary data.</text>
</comment>
<evidence type="ECO:0000256" key="1">
    <source>
        <dbReference type="SAM" id="MobiDB-lite"/>
    </source>
</evidence>
<protein>
    <submittedName>
        <fullName evidence="2">Uncharacterized protein</fullName>
    </submittedName>
</protein>
<sequence length="70" mass="7847">MVMILEKGNMTGRNPGTSKTWVKQPMCRRSNTQLYVSESISCSTVRYFAKKEANFDACAGTEALYEEAES</sequence>
<name>A0A494X5D8_9FIRM</name>
<reference evidence="2 3" key="1">
    <citation type="submission" date="2018-10" db="EMBL/GenBank/DDBJ databases">
        <authorList>
            <person name="Grouzdev D.S."/>
            <person name="Krutkina M.S."/>
            <person name="Tourova T.P."/>
            <person name="Nazina T.N."/>
        </authorList>
    </citation>
    <scope>NUCLEOTIDE SEQUENCE [LARGE SCALE GENOMIC DNA]</scope>
    <source>
        <strain evidence="2 3">435</strain>
    </source>
</reference>
<gene>
    <name evidence="2" type="ORF">D7024_14330</name>
</gene>
<dbReference type="AlphaFoldDB" id="A0A494X5D8"/>
<dbReference type="EMBL" id="RBWE01000001">
    <property type="protein sequence ID" value="RKO67994.1"/>
    <property type="molecule type" value="Genomic_DNA"/>
</dbReference>
<organism evidence="2 3">
    <name type="scientific">Desulfofundulus salinus</name>
    <dbReference type="NCBI Taxonomy" id="2419843"/>
    <lineage>
        <taxon>Bacteria</taxon>
        <taxon>Bacillati</taxon>
        <taxon>Bacillota</taxon>
        <taxon>Clostridia</taxon>
        <taxon>Eubacteriales</taxon>
        <taxon>Peptococcaceae</taxon>
        <taxon>Desulfofundulus</taxon>
    </lineage>
</organism>
<evidence type="ECO:0000313" key="2">
    <source>
        <dbReference type="EMBL" id="RKO67994.1"/>
    </source>
</evidence>
<proteinExistence type="predicted"/>